<dbReference type="AlphaFoldDB" id="A0A081C0N3"/>
<dbReference type="EMBL" id="DF820467">
    <property type="protein sequence ID" value="GAK58138.1"/>
    <property type="molecule type" value="Genomic_DNA"/>
</dbReference>
<dbReference type="PROSITE" id="PS50902">
    <property type="entry name" value="FLAVODOXIN_LIKE"/>
    <property type="match status" value="1"/>
</dbReference>
<evidence type="ECO:0000313" key="3">
    <source>
        <dbReference type="Proteomes" id="UP000030661"/>
    </source>
</evidence>
<dbReference type="Proteomes" id="UP000030661">
    <property type="component" value="Unassembled WGS sequence"/>
</dbReference>
<dbReference type="Gene3D" id="3.40.50.360">
    <property type="match status" value="1"/>
</dbReference>
<feature type="domain" description="Flavodoxin-like" evidence="1">
    <location>
        <begin position="7"/>
        <end position="161"/>
    </location>
</feature>
<accession>A0A081C0N3</accession>
<dbReference type="eggNOG" id="COG0716">
    <property type="taxonomic scope" value="Bacteria"/>
</dbReference>
<dbReference type="InterPro" id="IPR029039">
    <property type="entry name" value="Flavoprotein-like_sf"/>
</dbReference>
<reference evidence="2" key="1">
    <citation type="journal article" date="2015" name="PeerJ">
        <title>First genomic representation of candidate bacterial phylum KSB3 points to enhanced environmental sensing as a trigger of wastewater bulking.</title>
        <authorList>
            <person name="Sekiguchi Y."/>
            <person name="Ohashi A."/>
            <person name="Parks D.H."/>
            <person name="Yamauchi T."/>
            <person name="Tyson G.W."/>
            <person name="Hugenholtz P."/>
        </authorList>
    </citation>
    <scope>NUCLEOTIDE SEQUENCE [LARGE SCALE GENOMIC DNA]</scope>
</reference>
<dbReference type="PANTHER" id="PTHR39201">
    <property type="entry name" value="EXPORTED PROTEIN-RELATED"/>
    <property type="match status" value="1"/>
</dbReference>
<evidence type="ECO:0000313" key="2">
    <source>
        <dbReference type="EMBL" id="GAK58138.1"/>
    </source>
</evidence>
<proteinExistence type="predicted"/>
<dbReference type="PROSITE" id="PS00201">
    <property type="entry name" value="FLAVODOXIN"/>
    <property type="match status" value="1"/>
</dbReference>
<organism evidence="2">
    <name type="scientific">Vecturithrix granuli</name>
    <dbReference type="NCBI Taxonomy" id="1499967"/>
    <lineage>
        <taxon>Bacteria</taxon>
        <taxon>Candidatus Moduliflexota</taxon>
        <taxon>Candidatus Vecturitrichia</taxon>
        <taxon>Candidatus Vecturitrichales</taxon>
        <taxon>Candidatus Vecturitrichaceae</taxon>
        <taxon>Candidatus Vecturithrix</taxon>
    </lineage>
</organism>
<dbReference type="GO" id="GO:0010181">
    <property type="term" value="F:FMN binding"/>
    <property type="evidence" value="ECO:0007669"/>
    <property type="project" value="InterPro"/>
</dbReference>
<dbReference type="InterPro" id="IPR008254">
    <property type="entry name" value="Flavodoxin/NO_synth"/>
</dbReference>
<sequence length="165" mass="18221">MADQIKKLVVYYSLNGNTAFIAKTIAEAIQADVLVLQSKKMMPSSTILKLLWAGKQVFTKEKPELLAFEKNPAEYDLIFLGTPVWAGSYASALRTFFATVALQHKNIALFCCYGGSEGNAFQKMKEALAGNTFSGDMGFRAPLKNAEANAQKAREWAKMIQEKVL</sequence>
<dbReference type="Pfam" id="PF12682">
    <property type="entry name" value="Flavodoxin_4"/>
    <property type="match status" value="1"/>
</dbReference>
<protein>
    <recommendedName>
        <fullName evidence="1">Flavodoxin-like domain-containing protein</fullName>
    </recommendedName>
</protein>
<dbReference type="SUPFAM" id="SSF52218">
    <property type="entry name" value="Flavoproteins"/>
    <property type="match status" value="1"/>
</dbReference>
<dbReference type="GO" id="GO:0009055">
    <property type="term" value="F:electron transfer activity"/>
    <property type="evidence" value="ECO:0007669"/>
    <property type="project" value="InterPro"/>
</dbReference>
<evidence type="ECO:0000259" key="1">
    <source>
        <dbReference type="PROSITE" id="PS50902"/>
    </source>
</evidence>
<name>A0A081C0N3_VECG1</name>
<dbReference type="PANTHER" id="PTHR39201:SF1">
    <property type="entry name" value="FLAVODOXIN-LIKE DOMAIN-CONTAINING PROTEIN"/>
    <property type="match status" value="1"/>
</dbReference>
<dbReference type="InterPro" id="IPR001226">
    <property type="entry name" value="Flavodoxin_CS"/>
</dbReference>
<dbReference type="STRING" id="1499967.U27_05111"/>
<keyword evidence="3" id="KW-1185">Reference proteome</keyword>
<dbReference type="HOGENOM" id="CLU_068890_1_2_0"/>
<gene>
    <name evidence="2" type="ORF">U27_05111</name>
</gene>